<evidence type="ECO:0000256" key="2">
    <source>
        <dbReference type="SAM" id="SignalP"/>
    </source>
</evidence>
<comment type="caution">
    <text evidence="4">The sequence shown here is derived from an EMBL/GenBank/DDBJ whole genome shotgun (WGS) entry which is preliminary data.</text>
</comment>
<keyword evidence="1" id="KW-1133">Transmembrane helix</keyword>
<proteinExistence type="predicted"/>
<dbReference type="EMBL" id="JAIWYP010000006">
    <property type="protein sequence ID" value="KAH3813968.1"/>
    <property type="molecule type" value="Genomic_DNA"/>
</dbReference>
<dbReference type="Proteomes" id="UP000828390">
    <property type="component" value="Unassembled WGS sequence"/>
</dbReference>
<accession>A0A9D4GBN9</accession>
<feature type="transmembrane region" description="Helical" evidence="1">
    <location>
        <begin position="179"/>
        <end position="199"/>
    </location>
</feature>
<feature type="transmembrane region" description="Helical" evidence="1">
    <location>
        <begin position="144"/>
        <end position="167"/>
    </location>
</feature>
<feature type="domain" description="Ig-like" evidence="3">
    <location>
        <begin position="43"/>
        <end position="125"/>
    </location>
</feature>
<keyword evidence="1" id="KW-0472">Membrane</keyword>
<sequence length="212" mass="22374">MTVNNAVIIIWIVIILMVSSVSLSGVSSCSINLIATTAAFNLGTNVTLTCTVCTVESGIEFKHNGTNIASYGFDIQVVNATLHKASVKENGDGSAEMTLTIFNLAKSSNGVYSCSTSPSDSSSLTLAYTESKPTTDDGLSPGELAAIICGCIAGVLIGIGIGIIVYTKGNFYVFINECYLNKVLCFNALYYAILLISSYDSPNKVLYLLANQ</sequence>
<feature type="signal peptide" evidence="2">
    <location>
        <begin position="1"/>
        <end position="23"/>
    </location>
</feature>
<evidence type="ECO:0000313" key="4">
    <source>
        <dbReference type="EMBL" id="KAH3813968.1"/>
    </source>
</evidence>
<dbReference type="PROSITE" id="PS50835">
    <property type="entry name" value="IG_LIKE"/>
    <property type="match status" value="1"/>
</dbReference>
<evidence type="ECO:0000256" key="1">
    <source>
        <dbReference type="SAM" id="Phobius"/>
    </source>
</evidence>
<reference evidence="4" key="2">
    <citation type="submission" date="2020-11" db="EMBL/GenBank/DDBJ databases">
        <authorList>
            <person name="McCartney M.A."/>
            <person name="Auch B."/>
            <person name="Kono T."/>
            <person name="Mallez S."/>
            <person name="Becker A."/>
            <person name="Gohl D.M."/>
            <person name="Silverstein K.A.T."/>
            <person name="Koren S."/>
            <person name="Bechman K.B."/>
            <person name="Herman A."/>
            <person name="Abrahante J.E."/>
            <person name="Garbe J."/>
        </authorList>
    </citation>
    <scope>NUCLEOTIDE SEQUENCE</scope>
    <source>
        <strain evidence="4">Duluth1</strain>
        <tissue evidence="4">Whole animal</tissue>
    </source>
</reference>
<dbReference type="Gene3D" id="2.60.40.10">
    <property type="entry name" value="Immunoglobulins"/>
    <property type="match status" value="1"/>
</dbReference>
<dbReference type="InterPro" id="IPR036179">
    <property type="entry name" value="Ig-like_dom_sf"/>
</dbReference>
<evidence type="ECO:0000259" key="3">
    <source>
        <dbReference type="PROSITE" id="PS50835"/>
    </source>
</evidence>
<dbReference type="AlphaFoldDB" id="A0A9D4GBN9"/>
<feature type="chain" id="PRO_5038736790" description="Ig-like domain-containing protein" evidence="2">
    <location>
        <begin position="24"/>
        <end position="212"/>
    </location>
</feature>
<keyword evidence="2" id="KW-0732">Signal</keyword>
<name>A0A9D4GBN9_DREPO</name>
<organism evidence="4 5">
    <name type="scientific">Dreissena polymorpha</name>
    <name type="common">Zebra mussel</name>
    <name type="synonym">Mytilus polymorpha</name>
    <dbReference type="NCBI Taxonomy" id="45954"/>
    <lineage>
        <taxon>Eukaryota</taxon>
        <taxon>Metazoa</taxon>
        <taxon>Spiralia</taxon>
        <taxon>Lophotrochozoa</taxon>
        <taxon>Mollusca</taxon>
        <taxon>Bivalvia</taxon>
        <taxon>Autobranchia</taxon>
        <taxon>Heteroconchia</taxon>
        <taxon>Euheterodonta</taxon>
        <taxon>Imparidentia</taxon>
        <taxon>Neoheterodontei</taxon>
        <taxon>Myida</taxon>
        <taxon>Dreissenoidea</taxon>
        <taxon>Dreissenidae</taxon>
        <taxon>Dreissena</taxon>
    </lineage>
</organism>
<dbReference type="SUPFAM" id="SSF48726">
    <property type="entry name" value="Immunoglobulin"/>
    <property type="match status" value="1"/>
</dbReference>
<reference evidence="4" key="1">
    <citation type="journal article" date="2019" name="bioRxiv">
        <title>The Genome of the Zebra Mussel, Dreissena polymorpha: A Resource for Invasive Species Research.</title>
        <authorList>
            <person name="McCartney M.A."/>
            <person name="Auch B."/>
            <person name="Kono T."/>
            <person name="Mallez S."/>
            <person name="Zhang Y."/>
            <person name="Obille A."/>
            <person name="Becker A."/>
            <person name="Abrahante J.E."/>
            <person name="Garbe J."/>
            <person name="Badalamenti J.P."/>
            <person name="Herman A."/>
            <person name="Mangelson H."/>
            <person name="Liachko I."/>
            <person name="Sullivan S."/>
            <person name="Sone E.D."/>
            <person name="Koren S."/>
            <person name="Silverstein K.A.T."/>
            <person name="Beckman K.B."/>
            <person name="Gohl D.M."/>
        </authorList>
    </citation>
    <scope>NUCLEOTIDE SEQUENCE</scope>
    <source>
        <strain evidence="4">Duluth1</strain>
        <tissue evidence="4">Whole animal</tissue>
    </source>
</reference>
<keyword evidence="5" id="KW-1185">Reference proteome</keyword>
<evidence type="ECO:0000313" key="5">
    <source>
        <dbReference type="Proteomes" id="UP000828390"/>
    </source>
</evidence>
<dbReference type="InterPro" id="IPR013783">
    <property type="entry name" value="Ig-like_fold"/>
</dbReference>
<gene>
    <name evidence="4" type="ORF">DPMN_142442</name>
</gene>
<dbReference type="InterPro" id="IPR007110">
    <property type="entry name" value="Ig-like_dom"/>
</dbReference>
<keyword evidence="1" id="KW-0812">Transmembrane</keyword>
<protein>
    <recommendedName>
        <fullName evidence="3">Ig-like domain-containing protein</fullName>
    </recommendedName>
</protein>